<dbReference type="PANTHER" id="PTHR13939:SF0">
    <property type="entry name" value="NMN AMIDOHYDROLASE-LIKE PROTEIN YFAY"/>
    <property type="match status" value="1"/>
</dbReference>
<dbReference type="Pfam" id="PF00994">
    <property type="entry name" value="MoCF_biosynth"/>
    <property type="match status" value="1"/>
</dbReference>
<organism evidence="2">
    <name type="scientific">marine sediment metagenome</name>
    <dbReference type="NCBI Taxonomy" id="412755"/>
    <lineage>
        <taxon>unclassified sequences</taxon>
        <taxon>metagenomes</taxon>
        <taxon>ecological metagenomes</taxon>
    </lineage>
</organism>
<sequence length="73" mass="8072">MQAEIISVGTEILLGDVVDTNASYIARKLVLFGIDLFRKTVVGDNKKRLARVLRECLERVDLIVMTGGLVLLV</sequence>
<accession>X1RDG4</accession>
<dbReference type="SUPFAM" id="SSF53218">
    <property type="entry name" value="Molybdenum cofactor biosynthesis proteins"/>
    <property type="match status" value="1"/>
</dbReference>
<protein>
    <recommendedName>
        <fullName evidence="1">MoaB/Mog domain-containing protein</fullName>
    </recommendedName>
</protein>
<dbReference type="InterPro" id="IPR036425">
    <property type="entry name" value="MoaB/Mog-like_dom_sf"/>
</dbReference>
<name>X1RDG4_9ZZZZ</name>
<feature type="domain" description="MoaB/Mog" evidence="1">
    <location>
        <begin position="4"/>
        <end position="69"/>
    </location>
</feature>
<dbReference type="PANTHER" id="PTHR13939">
    <property type="entry name" value="NICOTINAMIDE-NUCLEOTIDE AMIDOHYDROLASE PNCC"/>
    <property type="match status" value="1"/>
</dbReference>
<comment type="caution">
    <text evidence="2">The sequence shown here is derived from an EMBL/GenBank/DDBJ whole genome shotgun (WGS) entry which is preliminary data.</text>
</comment>
<evidence type="ECO:0000313" key="2">
    <source>
        <dbReference type="EMBL" id="GAI65026.1"/>
    </source>
</evidence>
<dbReference type="AlphaFoldDB" id="X1RDG4"/>
<dbReference type="InterPro" id="IPR050101">
    <property type="entry name" value="CinA"/>
</dbReference>
<reference evidence="2" key="1">
    <citation type="journal article" date="2014" name="Front. Microbiol.">
        <title>High frequency of phylogenetically diverse reductive dehalogenase-homologous genes in deep subseafloor sedimentary metagenomes.</title>
        <authorList>
            <person name="Kawai M."/>
            <person name="Futagami T."/>
            <person name="Toyoda A."/>
            <person name="Takaki Y."/>
            <person name="Nishi S."/>
            <person name="Hori S."/>
            <person name="Arai W."/>
            <person name="Tsubouchi T."/>
            <person name="Morono Y."/>
            <person name="Uchiyama I."/>
            <person name="Ito T."/>
            <person name="Fujiyama A."/>
            <person name="Inagaki F."/>
            <person name="Takami H."/>
        </authorList>
    </citation>
    <scope>NUCLEOTIDE SEQUENCE</scope>
    <source>
        <strain evidence="2">Expedition CK06-06</strain>
    </source>
</reference>
<dbReference type="EMBL" id="BARV01043642">
    <property type="protein sequence ID" value="GAI65026.1"/>
    <property type="molecule type" value="Genomic_DNA"/>
</dbReference>
<proteinExistence type="predicted"/>
<dbReference type="InterPro" id="IPR001453">
    <property type="entry name" value="MoaB/Mog_dom"/>
</dbReference>
<dbReference type="Gene3D" id="3.40.980.10">
    <property type="entry name" value="MoaB/Mog-like domain"/>
    <property type="match status" value="1"/>
</dbReference>
<evidence type="ECO:0000259" key="1">
    <source>
        <dbReference type="Pfam" id="PF00994"/>
    </source>
</evidence>
<gene>
    <name evidence="2" type="ORF">S06H3_65042</name>
</gene>